<gene>
    <name evidence="4" type="ORF">FIESC28_03776</name>
</gene>
<dbReference type="RefSeq" id="XP_031017988.1">
    <property type="nucleotide sequence ID" value="XM_031157925.1"/>
</dbReference>
<keyword evidence="1" id="KW-0677">Repeat</keyword>
<dbReference type="OrthoDB" id="1658288at2759"/>
<dbReference type="Pfam" id="PF24883">
    <property type="entry name" value="NPHP3_N"/>
    <property type="match status" value="2"/>
</dbReference>
<sequence length="1134" mass="128915">MSMTGLGGHALGSFKQRNGPFVWLRDGLPVDEPDLRILSYGYDTTIVNSSSFQNLTDLARSLQLDLKGIQDPSHPRPIIFIAHSLGGLLVKETMVQFAQDTVSSERSVLDLISGFMFFGVPHQGLAVECLVPMIRDSPNRALLESLGKNSPLLSRLQREFKMAIDTRCCSVVAFYETERSFTAQEQIVESYWGLEELKSGITVAIVSRSEDEKSCLRSLAFPEQDHRYSHLRYDKNTCEWLVEDPQYQAWLKAPRGLFWIKGSPGTGKQERFGSYERKDGWVWTESELEEFLFKVLSQGTNTHPVTIHVDALDECGEHDAKRLLQYFNDIMRIVDEEQGLLKICFSSRHYPILGLETMPTLLAEERNGEDIKLVVRNRLRRFNLHDKCHQIEDGILDKAQGGFQWAILTTDIIRNELLRGLNSAHIHQAVTTIPMDLQQIYKFILKGAEGEERAHMVNLFQWVLFSERPLSAHELHTVSQFEIRVRHISRGLVEFQTREIWEKYQANGEDWDREAQFIHQSAADFVLREFLIEVDVGLGLQSIGRTAHFQISRSCLRYIVLRDILESSELSRNELSVNFPLLPYAVTFLLRHIKLVEESNITQTDLLEITEWHQRAHVRRFSALWLKMDPDHSHAPMGWPFAGATATHILVGLGSRSALREYLNHHTVDFNARDCYGNTPLLLALRDNQEHLALLLIEHSISLQASDGSLLRKAAHTEYLEESVDLLGHVNTTNSDGETPLGVAVSTKAHEAIQSLLKAGADPKAEKGLLFYAIGNLDMLLLSDLIARKVCLDGAVFFAVQTLVASGQNDHETPVYEIISALLKAGANTHKIPGVVKDFNIDYPEYEEDEYEDVEAIIVATKQGLGSVVKLLISHGVSPDVEDSEGDYPLLIAARNGRSDIVEALRHTDIDEIMYPYIRHDTAIILLRSLYGDGIPSNILIQCVRVNEFELAQFILQSDNGIWSTTDDWPEAALWLALENIYLKATLSYTTSFSLHQQRKEIDLKRYKMVELLLRMCDIDLSIKNDTGETPLWWCVTRSKRDIASLILNTGKVDIHKYTDDDNESPFWWTIRHGDNNLVELLLGLDQGHIHSRWKGRTAFWWLTKGRPYERGRIAIAKAALCGKLFNCKTLKQD</sequence>
<dbReference type="GeneID" id="41993221"/>
<dbReference type="PROSITE" id="PS50297">
    <property type="entry name" value="ANK_REP_REGION"/>
    <property type="match status" value="1"/>
</dbReference>
<feature type="domain" description="Nephrocystin 3-like N-terminal" evidence="3">
    <location>
        <begin position="286"/>
        <end position="348"/>
    </location>
</feature>
<evidence type="ECO:0000256" key="2">
    <source>
        <dbReference type="PROSITE-ProRule" id="PRU00023"/>
    </source>
</evidence>
<comment type="caution">
    <text evidence="4">The sequence shown here is derived from an EMBL/GenBank/DDBJ whole genome shotgun (WGS) entry which is preliminary data.</text>
</comment>
<reference evidence="4 5" key="1">
    <citation type="submission" date="2018-06" db="EMBL/GenBank/DDBJ databases">
        <title>Fusarium incarnatum-equiseti species complex species 28.</title>
        <authorList>
            <person name="Gardiner D.M."/>
        </authorList>
    </citation>
    <scope>NUCLEOTIDE SEQUENCE [LARGE SCALE GENOMIC DNA]</scope>
    <source>
        <strain evidence="4 5">FIESC_28</strain>
    </source>
</reference>
<dbReference type="SUPFAM" id="SSF53474">
    <property type="entry name" value="alpha/beta-Hydrolases"/>
    <property type="match status" value="1"/>
</dbReference>
<feature type="domain" description="Nephrocystin 3-like N-terminal" evidence="3">
    <location>
        <begin position="236"/>
        <end position="268"/>
    </location>
</feature>
<protein>
    <recommendedName>
        <fullName evidence="3">Nephrocystin 3-like N-terminal domain-containing protein</fullName>
    </recommendedName>
</protein>
<dbReference type="InterPro" id="IPR029058">
    <property type="entry name" value="AB_hydrolase_fold"/>
</dbReference>
<name>A0A366S240_9HYPO</name>
<dbReference type="Gene3D" id="1.25.40.20">
    <property type="entry name" value="Ankyrin repeat-containing domain"/>
    <property type="match status" value="3"/>
</dbReference>
<evidence type="ECO:0000313" key="5">
    <source>
        <dbReference type="Proteomes" id="UP000253153"/>
    </source>
</evidence>
<evidence type="ECO:0000259" key="3">
    <source>
        <dbReference type="Pfam" id="PF24883"/>
    </source>
</evidence>
<dbReference type="PROSITE" id="PS50088">
    <property type="entry name" value="ANK_REPEAT"/>
    <property type="match status" value="2"/>
</dbReference>
<organism evidence="4 5">
    <name type="scientific">Fusarium coffeatum</name>
    <dbReference type="NCBI Taxonomy" id="231269"/>
    <lineage>
        <taxon>Eukaryota</taxon>
        <taxon>Fungi</taxon>
        <taxon>Dikarya</taxon>
        <taxon>Ascomycota</taxon>
        <taxon>Pezizomycotina</taxon>
        <taxon>Sordariomycetes</taxon>
        <taxon>Hypocreomycetidae</taxon>
        <taxon>Hypocreales</taxon>
        <taxon>Nectriaceae</taxon>
        <taxon>Fusarium</taxon>
        <taxon>Fusarium incarnatum-equiseti species complex</taxon>
    </lineage>
</organism>
<keyword evidence="5" id="KW-1185">Reference proteome</keyword>
<dbReference type="InterPro" id="IPR002110">
    <property type="entry name" value="Ankyrin_rpt"/>
</dbReference>
<dbReference type="PANTHER" id="PTHR10039">
    <property type="entry name" value="AMELOGENIN"/>
    <property type="match status" value="1"/>
</dbReference>
<dbReference type="Pfam" id="PF12796">
    <property type="entry name" value="Ank_2"/>
    <property type="match status" value="2"/>
</dbReference>
<dbReference type="EMBL" id="QKXC01000075">
    <property type="protein sequence ID" value="RBR23397.1"/>
    <property type="molecule type" value="Genomic_DNA"/>
</dbReference>
<feature type="repeat" description="ANK" evidence="2">
    <location>
        <begin position="676"/>
        <end position="708"/>
    </location>
</feature>
<dbReference type="InterPro" id="IPR056884">
    <property type="entry name" value="NPHP3-like_N"/>
</dbReference>
<dbReference type="SUPFAM" id="SSF48403">
    <property type="entry name" value="Ankyrin repeat"/>
    <property type="match status" value="1"/>
</dbReference>
<keyword evidence="2" id="KW-0040">ANK repeat</keyword>
<dbReference type="InterPro" id="IPR036770">
    <property type="entry name" value="Ankyrin_rpt-contain_sf"/>
</dbReference>
<accession>A0A366S240</accession>
<dbReference type="Gene3D" id="3.40.50.1820">
    <property type="entry name" value="alpha/beta hydrolase"/>
    <property type="match status" value="1"/>
</dbReference>
<dbReference type="PANTHER" id="PTHR10039:SF5">
    <property type="entry name" value="NACHT DOMAIN-CONTAINING PROTEIN"/>
    <property type="match status" value="1"/>
</dbReference>
<proteinExistence type="predicted"/>
<dbReference type="Proteomes" id="UP000253153">
    <property type="component" value="Unassembled WGS sequence"/>
</dbReference>
<feature type="repeat" description="ANK" evidence="2">
    <location>
        <begin position="736"/>
        <end position="768"/>
    </location>
</feature>
<dbReference type="AlphaFoldDB" id="A0A366S240"/>
<evidence type="ECO:0000313" key="4">
    <source>
        <dbReference type="EMBL" id="RBR23397.1"/>
    </source>
</evidence>
<dbReference type="SMART" id="SM00248">
    <property type="entry name" value="ANK"/>
    <property type="match status" value="6"/>
</dbReference>
<evidence type="ECO:0000256" key="1">
    <source>
        <dbReference type="ARBA" id="ARBA00022737"/>
    </source>
</evidence>